<keyword evidence="2" id="KW-0560">Oxidoreductase</keyword>
<dbReference type="Gene3D" id="3.40.50.720">
    <property type="entry name" value="NAD(P)-binding Rossmann-like Domain"/>
    <property type="match status" value="1"/>
</dbReference>
<dbReference type="OrthoDB" id="9803333at2"/>
<dbReference type="PANTHER" id="PTHR24321">
    <property type="entry name" value="DEHYDROGENASES, SHORT CHAIN"/>
    <property type="match status" value="1"/>
</dbReference>
<proteinExistence type="inferred from homology"/>
<dbReference type="AlphaFoldDB" id="B7KMT1"/>
<evidence type="ECO:0000313" key="3">
    <source>
        <dbReference type="EMBL" id="ACK74103.1"/>
    </source>
</evidence>
<dbReference type="GO" id="GO:0016491">
    <property type="term" value="F:oxidoreductase activity"/>
    <property type="evidence" value="ECO:0007669"/>
    <property type="project" value="UniProtKB-KW"/>
</dbReference>
<name>B7KMT1_GLOC7</name>
<keyword evidence="4" id="KW-1185">Reference proteome</keyword>
<dbReference type="PRINTS" id="PR00080">
    <property type="entry name" value="SDRFAMILY"/>
</dbReference>
<dbReference type="PROSITE" id="PS00061">
    <property type="entry name" value="ADH_SHORT"/>
    <property type="match status" value="1"/>
</dbReference>
<evidence type="ECO:0000256" key="1">
    <source>
        <dbReference type="ARBA" id="ARBA00006484"/>
    </source>
</evidence>
<dbReference type="CDD" id="cd05233">
    <property type="entry name" value="SDR_c"/>
    <property type="match status" value="1"/>
</dbReference>
<dbReference type="PANTHER" id="PTHR24321:SF8">
    <property type="entry name" value="ESTRADIOL 17-BETA-DEHYDROGENASE 8-RELATED"/>
    <property type="match status" value="1"/>
</dbReference>
<dbReference type="HOGENOM" id="CLU_010194_1_0_3"/>
<gene>
    <name evidence="3" type="ordered locus">PCC7424_5536</name>
</gene>
<evidence type="ECO:0000313" key="4">
    <source>
        <dbReference type="Proteomes" id="UP000002384"/>
    </source>
</evidence>
<dbReference type="KEGG" id="cyc:PCC7424_5536"/>
<dbReference type="Proteomes" id="UP000002384">
    <property type="component" value="Plasmid pP742402"/>
</dbReference>
<sequence length="254" mass="26926">MRLANKIALITGGGSGIGAATAKLFASQGASVALADIDEQGGQAVVTEIRQSLGEALFHLCDISQEQQVKQWIETVAQTWGGVDILVNNAATFVFGNVEEVSGEDWDKILSVNVKGYAFCAKYAAPLMRQRGGGSIVNLGSISSVIAQKSFVPYNTSKGAILQMTRCLAYDLAPDNIRVNCVCPGTIDTPAIWRDAGSKNLTQEEFIEQAAQQHLLGRIGQPIEVAHAILFLASSEASFITGTSLMVDGGYTAQ</sequence>
<keyword evidence="3" id="KW-0614">Plasmid</keyword>
<evidence type="ECO:0000256" key="2">
    <source>
        <dbReference type="ARBA" id="ARBA00023002"/>
    </source>
</evidence>
<dbReference type="InterPro" id="IPR036291">
    <property type="entry name" value="NAD(P)-bd_dom_sf"/>
</dbReference>
<dbReference type="FunFam" id="3.40.50.720:FF:000084">
    <property type="entry name" value="Short-chain dehydrogenase reductase"/>
    <property type="match status" value="1"/>
</dbReference>
<geneLocation type="plasmid" evidence="3 4">
    <name>pP742402</name>
</geneLocation>
<dbReference type="NCBIfam" id="NF005559">
    <property type="entry name" value="PRK07231.1"/>
    <property type="match status" value="1"/>
</dbReference>
<accession>B7KMT1</accession>
<reference evidence="4" key="1">
    <citation type="journal article" date="2011" name="MBio">
        <title>Novel metabolic attributes of the genus Cyanothece, comprising a group of unicellular nitrogen-fixing Cyanobacteria.</title>
        <authorList>
            <person name="Bandyopadhyay A."/>
            <person name="Elvitigala T."/>
            <person name="Welsh E."/>
            <person name="Stockel J."/>
            <person name="Liberton M."/>
            <person name="Min H."/>
            <person name="Sherman L.A."/>
            <person name="Pakrasi H.B."/>
        </authorList>
    </citation>
    <scope>NUCLEOTIDE SEQUENCE [LARGE SCALE GENOMIC DNA]</scope>
    <source>
        <strain evidence="4">PCC 7424</strain>
        <plasmid evidence="4">pP742402</plasmid>
    </source>
</reference>
<organism evidence="3 4">
    <name type="scientific">Gloeothece citriformis (strain PCC 7424)</name>
    <name type="common">Cyanothece sp. (strain PCC 7424)</name>
    <dbReference type="NCBI Taxonomy" id="65393"/>
    <lineage>
        <taxon>Bacteria</taxon>
        <taxon>Bacillati</taxon>
        <taxon>Cyanobacteriota</taxon>
        <taxon>Cyanophyceae</taxon>
        <taxon>Oscillatoriophycideae</taxon>
        <taxon>Chroococcales</taxon>
        <taxon>Aphanothecaceae</taxon>
        <taxon>Gloeothece</taxon>
        <taxon>Gloeothece citriformis</taxon>
    </lineage>
</organism>
<protein>
    <submittedName>
        <fullName evidence="3">Short-chain dehydrogenase/reductase SDR</fullName>
    </submittedName>
</protein>
<dbReference type="SUPFAM" id="SSF51735">
    <property type="entry name" value="NAD(P)-binding Rossmann-fold domains"/>
    <property type="match status" value="1"/>
</dbReference>
<dbReference type="Pfam" id="PF13561">
    <property type="entry name" value="adh_short_C2"/>
    <property type="match status" value="1"/>
</dbReference>
<dbReference type="InterPro" id="IPR002347">
    <property type="entry name" value="SDR_fam"/>
</dbReference>
<dbReference type="InterPro" id="IPR020904">
    <property type="entry name" value="Sc_DH/Rdtase_CS"/>
</dbReference>
<dbReference type="RefSeq" id="WP_012599608.1">
    <property type="nucleotide sequence ID" value="NC_011737.1"/>
</dbReference>
<dbReference type="EMBL" id="CP001293">
    <property type="protein sequence ID" value="ACK74103.1"/>
    <property type="molecule type" value="Genomic_DNA"/>
</dbReference>
<comment type="similarity">
    <text evidence="1">Belongs to the short-chain dehydrogenases/reductases (SDR) family.</text>
</comment>
<dbReference type="PRINTS" id="PR00081">
    <property type="entry name" value="GDHRDH"/>
</dbReference>